<name>A0A7W9TNU7_CASDE</name>
<evidence type="ECO:0000256" key="1">
    <source>
        <dbReference type="ARBA" id="ARBA00023125"/>
    </source>
</evidence>
<keyword evidence="1 4" id="KW-0238">DNA-binding</keyword>
<dbReference type="PANTHER" id="PTHR30204:SF58">
    <property type="entry name" value="HTH-TYPE TRANSCRIPTIONAL REGULATOR YFMP"/>
    <property type="match status" value="1"/>
</dbReference>
<comment type="caution">
    <text evidence="4">The sequence shown here is derived from an EMBL/GenBank/DDBJ whole genome shotgun (WGS) entry which is preliminary data.</text>
</comment>
<gene>
    <name evidence="4" type="ORF">HNR28_002195</name>
</gene>
<dbReference type="InterPro" id="IPR000551">
    <property type="entry name" value="MerR-type_HTH_dom"/>
</dbReference>
<accession>A0A7W9TNU7</accession>
<dbReference type="PROSITE" id="PS50937">
    <property type="entry name" value="HTH_MERR_2"/>
    <property type="match status" value="1"/>
</dbReference>
<dbReference type="SUPFAM" id="SSF46955">
    <property type="entry name" value="Putative DNA-binding domain"/>
    <property type="match status" value="1"/>
</dbReference>
<dbReference type="PANTHER" id="PTHR30204">
    <property type="entry name" value="REDOX-CYCLING DRUG-SENSING TRANSCRIPTIONAL ACTIVATOR SOXR"/>
    <property type="match status" value="1"/>
</dbReference>
<dbReference type="InterPro" id="IPR009061">
    <property type="entry name" value="DNA-bd_dom_put_sf"/>
</dbReference>
<protein>
    <submittedName>
        <fullName evidence="4">DNA-binding transcriptional MerR regulator</fullName>
    </submittedName>
</protein>
<evidence type="ECO:0000259" key="3">
    <source>
        <dbReference type="PROSITE" id="PS50937"/>
    </source>
</evidence>
<dbReference type="Proteomes" id="UP000541136">
    <property type="component" value="Unassembled WGS sequence"/>
</dbReference>
<dbReference type="AlphaFoldDB" id="A0A7W9TNU7"/>
<dbReference type="Pfam" id="PF13411">
    <property type="entry name" value="MerR_1"/>
    <property type="match status" value="1"/>
</dbReference>
<feature type="coiled-coil region" evidence="2">
    <location>
        <begin position="84"/>
        <end position="125"/>
    </location>
</feature>
<organism evidence="4 5">
    <name type="scientific">Castellaniella defragrans</name>
    <name type="common">Alcaligenes defragrans</name>
    <dbReference type="NCBI Taxonomy" id="75697"/>
    <lineage>
        <taxon>Bacteria</taxon>
        <taxon>Pseudomonadati</taxon>
        <taxon>Pseudomonadota</taxon>
        <taxon>Betaproteobacteria</taxon>
        <taxon>Burkholderiales</taxon>
        <taxon>Alcaligenaceae</taxon>
        <taxon>Castellaniella</taxon>
    </lineage>
</organism>
<dbReference type="Gene3D" id="1.10.1660.10">
    <property type="match status" value="1"/>
</dbReference>
<sequence length="135" mass="15663">MSQATWTISELAREFGITPRTIRFYEDQGIVSPARAGRNRVYAPRDRTRLKLALRGRRLGLQLAEIVTLIDLYDRGGANSEAQLRQYAEVLASHRAKLEQQRRDLDETLKEIRRQQAECEALLRARHPRHQETTP</sequence>
<evidence type="ECO:0000313" key="4">
    <source>
        <dbReference type="EMBL" id="MBB6084150.1"/>
    </source>
</evidence>
<dbReference type="GO" id="GO:0003700">
    <property type="term" value="F:DNA-binding transcription factor activity"/>
    <property type="evidence" value="ECO:0007669"/>
    <property type="project" value="InterPro"/>
</dbReference>
<dbReference type="SMART" id="SM00422">
    <property type="entry name" value="HTH_MERR"/>
    <property type="match status" value="1"/>
</dbReference>
<feature type="domain" description="HTH merR-type" evidence="3">
    <location>
        <begin position="5"/>
        <end position="72"/>
    </location>
</feature>
<dbReference type="CDD" id="cd04776">
    <property type="entry name" value="HTH_GnyR"/>
    <property type="match status" value="1"/>
</dbReference>
<evidence type="ECO:0000256" key="2">
    <source>
        <dbReference type="SAM" id="Coils"/>
    </source>
</evidence>
<dbReference type="InterPro" id="IPR047057">
    <property type="entry name" value="MerR_fam"/>
</dbReference>
<dbReference type="GO" id="GO:0003677">
    <property type="term" value="F:DNA binding"/>
    <property type="evidence" value="ECO:0007669"/>
    <property type="project" value="UniProtKB-KW"/>
</dbReference>
<evidence type="ECO:0000313" key="5">
    <source>
        <dbReference type="Proteomes" id="UP000541136"/>
    </source>
</evidence>
<reference evidence="4 5" key="1">
    <citation type="submission" date="2020-08" db="EMBL/GenBank/DDBJ databases">
        <title>Genomic Encyclopedia of Type Strains, Phase IV (KMG-IV): sequencing the most valuable type-strain genomes for metagenomic binning, comparative biology and taxonomic classification.</title>
        <authorList>
            <person name="Goeker M."/>
        </authorList>
    </citation>
    <scope>NUCLEOTIDE SEQUENCE [LARGE SCALE GENOMIC DNA]</scope>
    <source>
        <strain evidence="4 5">DSM 12141</strain>
    </source>
</reference>
<dbReference type="RefSeq" id="WP_043679369.1">
    <property type="nucleotide sequence ID" value="NZ_JACHIB010000012.1"/>
</dbReference>
<proteinExistence type="predicted"/>
<dbReference type="EMBL" id="JACHIB010000012">
    <property type="protein sequence ID" value="MBB6084150.1"/>
    <property type="molecule type" value="Genomic_DNA"/>
</dbReference>
<keyword evidence="2" id="KW-0175">Coiled coil</keyword>